<evidence type="ECO:0000256" key="1">
    <source>
        <dbReference type="SAM" id="Phobius"/>
    </source>
</evidence>
<dbReference type="Gene3D" id="3.80.10.10">
    <property type="entry name" value="Ribonuclease Inhibitor"/>
    <property type="match status" value="1"/>
</dbReference>
<feature type="transmembrane region" description="Helical" evidence="1">
    <location>
        <begin position="198"/>
        <end position="217"/>
    </location>
</feature>
<protein>
    <submittedName>
        <fullName evidence="3">Radical_SAM domain-containing protein</fullName>
    </submittedName>
</protein>
<sequence>MDSEDPSLKLLVFDPDTVKEDDGKLKEQIIRKIENVLCENLLTQHNKLIILLDIIIILYNYIRLLRIKLIFTILTLLNLFEDLWRMISLTLMKMFHTNGSRNKQKRCLRRRIAERLSNKFNVNRVATIGPDLACLEWLMECGATEVEMSDKQKIGSISQMKKYILETVDKSSDELQVRMSTGDLAYEEKWQNIPRTYIVKYIYIYIYIYILGGRNCFKSMHDRWCCLLVKSIEGITKSTLLFPTVCYSPAGFYSAIKTFYSKKCCPMASTHYVNIFLLENKVIILLAYLLGLLFNDRYDRGQVRSTC</sequence>
<evidence type="ECO:0000313" key="3">
    <source>
        <dbReference type="WBParaSite" id="Hba_12002"/>
    </source>
</evidence>
<feature type="transmembrane region" description="Helical" evidence="1">
    <location>
        <begin position="45"/>
        <end position="62"/>
    </location>
</feature>
<dbReference type="InterPro" id="IPR032675">
    <property type="entry name" value="LRR_dom_sf"/>
</dbReference>
<organism evidence="2 3">
    <name type="scientific">Heterorhabditis bacteriophora</name>
    <name type="common">Entomopathogenic nematode worm</name>
    <dbReference type="NCBI Taxonomy" id="37862"/>
    <lineage>
        <taxon>Eukaryota</taxon>
        <taxon>Metazoa</taxon>
        <taxon>Ecdysozoa</taxon>
        <taxon>Nematoda</taxon>
        <taxon>Chromadorea</taxon>
        <taxon>Rhabditida</taxon>
        <taxon>Rhabditina</taxon>
        <taxon>Rhabditomorpha</taxon>
        <taxon>Strongyloidea</taxon>
        <taxon>Heterorhabditidae</taxon>
        <taxon>Heterorhabditis</taxon>
    </lineage>
</organism>
<proteinExistence type="predicted"/>
<keyword evidence="1" id="KW-0472">Membrane</keyword>
<keyword evidence="1" id="KW-0812">Transmembrane</keyword>
<dbReference type="WBParaSite" id="Hba_12002">
    <property type="protein sequence ID" value="Hba_12002"/>
    <property type="gene ID" value="Hba_12002"/>
</dbReference>
<accession>A0A1I7X330</accession>
<keyword evidence="2" id="KW-1185">Reference proteome</keyword>
<evidence type="ECO:0000313" key="2">
    <source>
        <dbReference type="Proteomes" id="UP000095283"/>
    </source>
</evidence>
<dbReference type="AlphaFoldDB" id="A0A1I7X330"/>
<dbReference type="Proteomes" id="UP000095283">
    <property type="component" value="Unplaced"/>
</dbReference>
<reference evidence="3" key="1">
    <citation type="submission" date="2016-11" db="UniProtKB">
        <authorList>
            <consortium name="WormBaseParasite"/>
        </authorList>
    </citation>
    <scope>IDENTIFICATION</scope>
</reference>
<feature type="transmembrane region" description="Helical" evidence="1">
    <location>
        <begin position="272"/>
        <end position="294"/>
    </location>
</feature>
<keyword evidence="1" id="KW-1133">Transmembrane helix</keyword>
<name>A0A1I7X330_HETBA</name>